<dbReference type="PANTHER" id="PTHR11606:SF13">
    <property type="entry name" value="GLUTAMATE DEHYDROGENASE 1, MITOCHONDRIAL"/>
    <property type="match status" value="1"/>
</dbReference>
<dbReference type="Gene3D" id="3.40.50.10860">
    <property type="entry name" value="Leucine Dehydrogenase, chain A, domain 1"/>
    <property type="match status" value="1"/>
</dbReference>
<dbReference type="Pfam" id="PF00208">
    <property type="entry name" value="ELFV_dehydrog"/>
    <property type="match status" value="1"/>
</dbReference>
<name>A0A0G0JGG3_9BACT</name>
<dbReference type="Gene3D" id="3.40.50.720">
    <property type="entry name" value="NAD(P)-binding Rossmann-like Domain"/>
    <property type="match status" value="1"/>
</dbReference>
<dbReference type="PANTHER" id="PTHR11606">
    <property type="entry name" value="GLUTAMATE DEHYDROGENASE"/>
    <property type="match status" value="1"/>
</dbReference>
<dbReference type="InterPro" id="IPR014362">
    <property type="entry name" value="Glu_DH"/>
</dbReference>
<dbReference type="SUPFAM" id="SSF51735">
    <property type="entry name" value="NAD(P)-binding Rossmann-fold domains"/>
    <property type="match status" value="1"/>
</dbReference>
<evidence type="ECO:0000256" key="7">
    <source>
        <dbReference type="RuleBase" id="RU004417"/>
    </source>
</evidence>
<dbReference type="InterPro" id="IPR046346">
    <property type="entry name" value="Aminoacid_DH-like_N_sf"/>
</dbReference>
<dbReference type="InterPro" id="IPR006097">
    <property type="entry name" value="Glu/Leu/Phe/Val/Trp_DH_dimer"/>
</dbReference>
<dbReference type="PATRIC" id="fig|1619087.5.peg.218"/>
<dbReference type="PROSITE" id="PS00074">
    <property type="entry name" value="GLFV_DEHYDROGENASE"/>
    <property type="match status" value="1"/>
</dbReference>
<dbReference type="GO" id="GO:0006538">
    <property type="term" value="P:L-glutamate catabolic process"/>
    <property type="evidence" value="ECO:0007669"/>
    <property type="project" value="TreeGrafter"/>
</dbReference>
<dbReference type="SMART" id="SM00839">
    <property type="entry name" value="ELFV_dehydrog"/>
    <property type="match status" value="1"/>
</dbReference>
<proteinExistence type="inferred from homology"/>
<dbReference type="InterPro" id="IPR036291">
    <property type="entry name" value="NAD(P)-bd_dom_sf"/>
</dbReference>
<feature type="binding site" evidence="5">
    <location>
        <position position="187"/>
    </location>
    <ligand>
        <name>NAD(+)</name>
        <dbReference type="ChEBI" id="CHEBI:57540"/>
    </ligand>
</feature>
<feature type="domain" description="Glutamate/phenylalanine/leucine/valine/L-tryptophan dehydrogenase C-terminal" evidence="8">
    <location>
        <begin position="180"/>
        <end position="407"/>
    </location>
</feature>
<evidence type="ECO:0000256" key="6">
    <source>
        <dbReference type="PIRSR" id="PIRSR000185-3"/>
    </source>
</evidence>
<sequence>MTNPYENALKQLKNVAELIDLGKDDLDYLSNPKKLIEVSIPVKMDDGTLRIFKGFRSQHNDDRGPFKGGVRFHPSVTADEVRALSMWMTWKCAIADIPYGGGKGGVIFDPTDLSEKEIEKLTRGYIKGIWRDIGREVDVPGPDINTPQQVMDWMVDEYGKLSGKLDYAVFTGKSLEKGGSLGRTEATGRGGVFVLAQLAKRVNFKAGDTKIAIQGFGNVGYYFALFAQEIGFKVVAVSDSKGGIFNAKGLDIKSVMAHKKKTGAVKGFEGAKDLPDNEILLLNVDVLVPAALENAINEENADKVQAKYIIEMANGPITPQADLVLNKKGIMVIPDVLANSGGVTVSYFEWVQNKEDKKWSEKEVNDKLFEKIVSAFDQIYDEMGKLKTDFRRAAYALAVRKVIKARKLE</sequence>
<evidence type="ECO:0000313" key="10">
    <source>
        <dbReference type="Proteomes" id="UP000034852"/>
    </source>
</evidence>
<evidence type="ECO:0000256" key="2">
    <source>
        <dbReference type="ARBA" id="ARBA00023002"/>
    </source>
</evidence>
<feature type="binding site" evidence="5">
    <location>
        <position position="218"/>
    </location>
    <ligand>
        <name>NAD(+)</name>
        <dbReference type="ChEBI" id="CHEBI:57540"/>
    </ligand>
</feature>
<feature type="binding site" evidence="5">
    <location>
        <position position="346"/>
    </location>
    <ligand>
        <name>substrate</name>
    </ligand>
</feature>
<dbReference type="GO" id="GO:0004352">
    <property type="term" value="F:glutamate dehydrogenase (NAD+) activity"/>
    <property type="evidence" value="ECO:0007669"/>
    <property type="project" value="TreeGrafter"/>
</dbReference>
<feature type="binding site" evidence="5">
    <location>
        <position position="91"/>
    </location>
    <ligand>
        <name>substrate</name>
    </ligand>
</feature>
<keyword evidence="2 3" id="KW-0560">Oxidoreductase</keyword>
<evidence type="ECO:0000256" key="4">
    <source>
        <dbReference type="PIRSR" id="PIRSR000185-1"/>
    </source>
</evidence>
<evidence type="ECO:0000313" key="9">
    <source>
        <dbReference type="EMBL" id="KKQ35864.1"/>
    </source>
</evidence>
<dbReference type="InterPro" id="IPR006096">
    <property type="entry name" value="Glu/Leu/Phe/Val/Trp_DH_C"/>
</dbReference>
<reference evidence="9 10" key="1">
    <citation type="journal article" date="2015" name="Nature">
        <title>rRNA introns, odd ribosomes, and small enigmatic genomes across a large radiation of phyla.</title>
        <authorList>
            <person name="Brown C.T."/>
            <person name="Hug L.A."/>
            <person name="Thomas B.C."/>
            <person name="Sharon I."/>
            <person name="Castelle C.J."/>
            <person name="Singh A."/>
            <person name="Wilkins M.J."/>
            <person name="Williams K.H."/>
            <person name="Banfield J.F."/>
        </authorList>
    </citation>
    <scope>NUCLEOTIDE SEQUENCE [LARGE SCALE GENOMIC DNA]</scope>
</reference>
<feature type="active site" description="Proton donor" evidence="4">
    <location>
        <position position="103"/>
    </location>
</feature>
<dbReference type="Pfam" id="PF02812">
    <property type="entry name" value="ELFV_dehydrog_N"/>
    <property type="match status" value="1"/>
</dbReference>
<dbReference type="AlphaFoldDB" id="A0A0G0JGG3"/>
<feature type="binding site" evidence="5">
    <location>
        <position position="67"/>
    </location>
    <ligand>
        <name>substrate</name>
    </ligand>
</feature>
<evidence type="ECO:0000256" key="3">
    <source>
        <dbReference type="PIRNR" id="PIRNR000185"/>
    </source>
</evidence>
<dbReference type="InterPro" id="IPR006095">
    <property type="entry name" value="Glu/Leu/Phe/Val/Trp_DH"/>
</dbReference>
<organism evidence="9 10">
    <name type="scientific">candidate division WS6 bacterium GW2011_GWA2_37_6</name>
    <dbReference type="NCBI Taxonomy" id="1619087"/>
    <lineage>
        <taxon>Bacteria</taxon>
        <taxon>Candidatus Dojkabacteria</taxon>
    </lineage>
</organism>
<dbReference type="SUPFAM" id="SSF53223">
    <property type="entry name" value="Aminoacid dehydrogenase-like, N-terminal domain"/>
    <property type="match status" value="1"/>
</dbReference>
<keyword evidence="5" id="KW-0520">NAD</keyword>
<protein>
    <recommendedName>
        <fullName evidence="3">Glutamate dehydrogenase</fullName>
    </recommendedName>
</protein>
<dbReference type="Proteomes" id="UP000034852">
    <property type="component" value="Unassembled WGS sequence"/>
</dbReference>
<evidence type="ECO:0000259" key="8">
    <source>
        <dbReference type="SMART" id="SM00839"/>
    </source>
</evidence>
<keyword evidence="5" id="KW-0547">Nucleotide-binding</keyword>
<comment type="similarity">
    <text evidence="1 3 7">Belongs to the Glu/Leu/Phe/Val dehydrogenases family.</text>
</comment>
<dbReference type="InterPro" id="IPR033524">
    <property type="entry name" value="Glu/Leu/Phe/Val_DH_AS"/>
</dbReference>
<accession>A0A0G0JGG3</accession>
<dbReference type="EMBL" id="LBTH01000014">
    <property type="protein sequence ID" value="KKQ35864.1"/>
    <property type="molecule type" value="Genomic_DNA"/>
</dbReference>
<dbReference type="GO" id="GO:0000166">
    <property type="term" value="F:nucleotide binding"/>
    <property type="evidence" value="ECO:0007669"/>
    <property type="project" value="UniProtKB-KW"/>
</dbReference>
<gene>
    <name evidence="9" type="ORF">US52_C0014G0009</name>
</gene>
<evidence type="ECO:0000256" key="5">
    <source>
        <dbReference type="PIRSR" id="PIRSR000185-2"/>
    </source>
</evidence>
<evidence type="ECO:0000256" key="1">
    <source>
        <dbReference type="ARBA" id="ARBA00006382"/>
    </source>
</evidence>
<dbReference type="InterPro" id="IPR033922">
    <property type="entry name" value="NAD_bind_Glu_DH"/>
</dbReference>
<comment type="caution">
    <text evidence="9">The sequence shown here is derived from an EMBL/GenBank/DDBJ whole genome shotgun (WGS) entry which is preliminary data.</text>
</comment>
<dbReference type="PRINTS" id="PR00082">
    <property type="entry name" value="GLFDHDRGNASE"/>
</dbReference>
<dbReference type="CDD" id="cd01076">
    <property type="entry name" value="NAD_bind_1_Glu_DH"/>
    <property type="match status" value="1"/>
</dbReference>
<feature type="site" description="Important for catalysis" evidence="6">
    <location>
        <position position="143"/>
    </location>
</feature>
<dbReference type="PIRSF" id="PIRSF000185">
    <property type="entry name" value="Glu_DH"/>
    <property type="match status" value="1"/>
</dbReference>